<proteinExistence type="predicted"/>
<sequence>MFKRIVSTYILLSFQGFFTIQIPQTISEIKTPIFSNGFYPKTLIKPHVVKPISFSTSGFRRKSLENNNLGKESSESIHQVEMAKGVK</sequence>
<evidence type="ECO:0000313" key="2">
    <source>
        <dbReference type="EMBL" id="KAF6167965.1"/>
    </source>
</evidence>
<name>A0A7J7NL95_9MAGN</name>
<dbReference type="Proteomes" id="UP000541444">
    <property type="component" value="Unassembled WGS sequence"/>
</dbReference>
<protein>
    <submittedName>
        <fullName evidence="2">Uncharacterized protein</fullName>
    </submittedName>
</protein>
<comment type="caution">
    <text evidence="2">The sequence shown here is derived from an EMBL/GenBank/DDBJ whole genome shotgun (WGS) entry which is preliminary data.</text>
</comment>
<accession>A0A7J7NL95</accession>
<dbReference type="AlphaFoldDB" id="A0A7J7NL95"/>
<dbReference type="EMBL" id="JACGCM010000711">
    <property type="protein sequence ID" value="KAF6167965.1"/>
    <property type="molecule type" value="Genomic_DNA"/>
</dbReference>
<keyword evidence="3" id="KW-1185">Reference proteome</keyword>
<evidence type="ECO:0000313" key="3">
    <source>
        <dbReference type="Proteomes" id="UP000541444"/>
    </source>
</evidence>
<gene>
    <name evidence="2" type="ORF">GIB67_020535</name>
</gene>
<feature type="region of interest" description="Disordered" evidence="1">
    <location>
        <begin position="65"/>
        <end position="87"/>
    </location>
</feature>
<evidence type="ECO:0000256" key="1">
    <source>
        <dbReference type="SAM" id="MobiDB-lite"/>
    </source>
</evidence>
<reference evidence="2 3" key="1">
    <citation type="journal article" date="2020" name="IScience">
        <title>Genome Sequencing of the Endangered Kingdonia uniflora (Circaeasteraceae, Ranunculales) Reveals Potential Mechanisms of Evolutionary Specialization.</title>
        <authorList>
            <person name="Sun Y."/>
            <person name="Deng T."/>
            <person name="Zhang A."/>
            <person name="Moore M.J."/>
            <person name="Landis J.B."/>
            <person name="Lin N."/>
            <person name="Zhang H."/>
            <person name="Zhang X."/>
            <person name="Huang J."/>
            <person name="Zhang X."/>
            <person name="Sun H."/>
            <person name="Wang H."/>
        </authorList>
    </citation>
    <scope>NUCLEOTIDE SEQUENCE [LARGE SCALE GENOMIC DNA]</scope>
    <source>
        <strain evidence="2">TB1705</strain>
        <tissue evidence="2">Leaf</tissue>
    </source>
</reference>
<organism evidence="2 3">
    <name type="scientific">Kingdonia uniflora</name>
    <dbReference type="NCBI Taxonomy" id="39325"/>
    <lineage>
        <taxon>Eukaryota</taxon>
        <taxon>Viridiplantae</taxon>
        <taxon>Streptophyta</taxon>
        <taxon>Embryophyta</taxon>
        <taxon>Tracheophyta</taxon>
        <taxon>Spermatophyta</taxon>
        <taxon>Magnoliopsida</taxon>
        <taxon>Ranunculales</taxon>
        <taxon>Circaeasteraceae</taxon>
        <taxon>Kingdonia</taxon>
    </lineage>
</organism>